<reference evidence="2" key="1">
    <citation type="journal article" date="2014" name="Nat. Commun.">
        <title>Genome sequence of mungbean and insights into evolution within Vigna species.</title>
        <authorList>
            <person name="Kang Y.J."/>
            <person name="Kim S.K."/>
            <person name="Kim M.Y."/>
            <person name="Lestari P."/>
            <person name="Kim K.H."/>
            <person name="Ha B.K."/>
            <person name="Jun T.H."/>
            <person name="Hwang W.J."/>
            <person name="Lee T."/>
            <person name="Lee J."/>
            <person name="Shim S."/>
            <person name="Yoon M.Y."/>
            <person name="Jang Y.E."/>
            <person name="Han K.S."/>
            <person name="Taeprayoon P."/>
            <person name="Yoon N."/>
            <person name="Somta P."/>
            <person name="Tanya P."/>
            <person name="Kim K.S."/>
            <person name="Gwag J.G."/>
            <person name="Moon J.K."/>
            <person name="Lee Y.H."/>
            <person name="Park B.S."/>
            <person name="Bombarely A."/>
            <person name="Doyle J.J."/>
            <person name="Jackson S.A."/>
            <person name="Schafleitner R."/>
            <person name="Srinives P."/>
            <person name="Varshney R.K."/>
            <person name="Lee S.H."/>
        </authorList>
    </citation>
    <scope>NUCLEOTIDE SEQUENCE [LARGE SCALE GENOMIC DNA]</scope>
    <source>
        <strain evidence="2">cv. VC1973A</strain>
    </source>
</reference>
<keyword evidence="2" id="KW-1185">Reference proteome</keyword>
<dbReference type="PANTHER" id="PTHR47186">
    <property type="entry name" value="LEUCINE-RICH REPEAT-CONTAINING PROTEIN 57"/>
    <property type="match status" value="1"/>
</dbReference>
<organism evidence="2 3">
    <name type="scientific">Vigna radiata var. radiata</name>
    <name type="common">Mung bean</name>
    <name type="synonym">Phaseolus aureus</name>
    <dbReference type="NCBI Taxonomy" id="3916"/>
    <lineage>
        <taxon>Eukaryota</taxon>
        <taxon>Viridiplantae</taxon>
        <taxon>Streptophyta</taxon>
        <taxon>Embryophyta</taxon>
        <taxon>Tracheophyta</taxon>
        <taxon>Spermatophyta</taxon>
        <taxon>Magnoliopsida</taxon>
        <taxon>eudicotyledons</taxon>
        <taxon>Gunneridae</taxon>
        <taxon>Pentapetalae</taxon>
        <taxon>rosids</taxon>
        <taxon>fabids</taxon>
        <taxon>Fabales</taxon>
        <taxon>Fabaceae</taxon>
        <taxon>Papilionoideae</taxon>
        <taxon>50 kb inversion clade</taxon>
        <taxon>NPAAA clade</taxon>
        <taxon>indigoferoid/millettioid clade</taxon>
        <taxon>Phaseoleae</taxon>
        <taxon>Vigna</taxon>
    </lineage>
</organism>
<dbReference type="InterPro" id="IPR056789">
    <property type="entry name" value="LRR_R13L1-DRL21"/>
</dbReference>
<dbReference type="Gene3D" id="3.80.10.10">
    <property type="entry name" value="Ribonuclease Inhibitor"/>
    <property type="match status" value="2"/>
</dbReference>
<dbReference type="RefSeq" id="XP_022641129.1">
    <property type="nucleotide sequence ID" value="XM_022785408.1"/>
</dbReference>
<evidence type="ECO:0000313" key="2">
    <source>
        <dbReference type="Proteomes" id="UP000087766"/>
    </source>
</evidence>
<sequence length="572" mass="65786">MSRLDHQLDLARLDLWLRSNCFDHRANNENEFQLELICTFLLTSKVGLLYNLLILKLNYCSYLKELPSSLHKLTKLRCLEFEDTQVTKMPMHFGELKNLQVLSTFYVIRNNEVVSIKQLGRLNLHGRLSISELQNIENPLDALEVNLKNKHLVELKLIWNSNHIPDDPRKEEKVLENLQPSDQLAHLLIRSYCGTQFPSWVFDNSLSNLVSLELIDCKYCLCLPPLGLLSSLKTLKIRGFDGIVSIGAEFYGSNSSSFKSLESLEFSKMKEWEEWECKTTSFPRLRYLGIWQCPMLKSLSEQLLHLKELSIESCDNLIISEHREDTSALERLTIHSSPLVNIPMTHYDFIEDMTIGNACDSLIIFQLKFFPMLRSLRLERCQNIQRISQEHAHNHLEILSICACPQFESFPDEGLSVAFPFLIELSIKNCPKVEKFPYEGLPSKVKFMSLSSIKLIASLGETLNVNTCLQSLSINSLDVESFPDEVLLPPSITSLKITNCPNLKQLDYKLLYHLSSLSLWNCPNLQCLPEEGLPKSISSLLIWDCPLLKQRCQNPEGKDWRKIAHLEYLRIG</sequence>
<protein>
    <submittedName>
        <fullName evidence="3">Disease resistance protein At3g14460</fullName>
    </submittedName>
</protein>
<proteinExistence type="predicted"/>
<dbReference type="Pfam" id="PF25019">
    <property type="entry name" value="LRR_R13L1-DRL21"/>
    <property type="match status" value="1"/>
</dbReference>
<evidence type="ECO:0000313" key="3">
    <source>
        <dbReference type="RefSeq" id="XP_022641129.1"/>
    </source>
</evidence>
<dbReference type="AlphaFoldDB" id="A0A3Q0FES0"/>
<dbReference type="Proteomes" id="UP000087766">
    <property type="component" value="Chromosome 1"/>
</dbReference>
<dbReference type="PANTHER" id="PTHR47186:SF43">
    <property type="entry name" value="TYPE DISEASE RESISTANCE PROTEIN CNL-J3, PUTATIVE-RELATED"/>
    <property type="match status" value="1"/>
</dbReference>
<dbReference type="InterPro" id="IPR032675">
    <property type="entry name" value="LRR_dom_sf"/>
</dbReference>
<feature type="domain" description="R13L1/DRL21-like LRR repeat region" evidence="1">
    <location>
        <begin position="116"/>
        <end position="239"/>
    </location>
</feature>
<dbReference type="KEGG" id="vra:106753677"/>
<name>A0A3Q0FES0_VIGRR</name>
<dbReference type="SUPFAM" id="SSF52058">
    <property type="entry name" value="L domain-like"/>
    <property type="match status" value="2"/>
</dbReference>
<dbReference type="OrthoDB" id="1435778at2759"/>
<dbReference type="STRING" id="3916.A0A3Q0FES0"/>
<gene>
    <name evidence="3" type="primary">LOC106753677</name>
</gene>
<reference evidence="3" key="2">
    <citation type="submission" date="2025-08" db="UniProtKB">
        <authorList>
            <consortium name="RefSeq"/>
        </authorList>
    </citation>
    <scope>IDENTIFICATION</scope>
    <source>
        <tissue evidence="3">Leaf</tissue>
    </source>
</reference>
<dbReference type="GeneID" id="106753677"/>
<evidence type="ECO:0000259" key="1">
    <source>
        <dbReference type="Pfam" id="PF25019"/>
    </source>
</evidence>
<accession>A0A3Q0FES0</accession>